<gene>
    <name evidence="1" type="ORF">AADG42_10150</name>
</gene>
<accession>A0ABZ3FNN1</accession>
<proteinExistence type="predicted"/>
<sequence length="70" mass="7685">MSDYNNAWDSLCKTIGAAQDKSSGYFDQVDHLTIDQRLKVAEIAALLSISQELSAIRHAGINPAYESNID</sequence>
<protein>
    <recommendedName>
        <fullName evidence="3">Transcriptional regulator</fullName>
    </recommendedName>
</protein>
<dbReference type="Proteomes" id="UP001442841">
    <property type="component" value="Chromosome"/>
</dbReference>
<organism evidence="1 2">
    <name type="scientific">Ammonicoccus fulvus</name>
    <dbReference type="NCBI Taxonomy" id="3138240"/>
    <lineage>
        <taxon>Bacteria</taxon>
        <taxon>Bacillati</taxon>
        <taxon>Actinomycetota</taxon>
        <taxon>Actinomycetes</taxon>
        <taxon>Propionibacteriales</taxon>
        <taxon>Propionibacteriaceae</taxon>
        <taxon>Ammonicoccus</taxon>
    </lineage>
</organism>
<evidence type="ECO:0008006" key="3">
    <source>
        <dbReference type="Google" id="ProtNLM"/>
    </source>
</evidence>
<dbReference type="EMBL" id="CP154795">
    <property type="protein sequence ID" value="XAN07642.1"/>
    <property type="molecule type" value="Genomic_DNA"/>
</dbReference>
<evidence type="ECO:0000313" key="1">
    <source>
        <dbReference type="EMBL" id="XAN07642.1"/>
    </source>
</evidence>
<name>A0ABZ3FNN1_9ACTN</name>
<keyword evidence="2" id="KW-1185">Reference proteome</keyword>
<dbReference type="RefSeq" id="WP_425309095.1">
    <property type="nucleotide sequence ID" value="NZ_CP154795.1"/>
</dbReference>
<evidence type="ECO:0000313" key="2">
    <source>
        <dbReference type="Proteomes" id="UP001442841"/>
    </source>
</evidence>
<reference evidence="1 2" key="1">
    <citation type="submission" date="2024-04" db="EMBL/GenBank/DDBJ databases">
        <title>Isolation of an actinomycete strain from pig manure.</title>
        <authorList>
            <person name="Gong T."/>
            <person name="Yu Z."/>
            <person name="An M."/>
            <person name="Wei C."/>
            <person name="Yang W."/>
            <person name="Liu L."/>
        </authorList>
    </citation>
    <scope>NUCLEOTIDE SEQUENCE [LARGE SCALE GENOMIC DNA]</scope>
    <source>
        <strain evidence="1 2">ZF39</strain>
    </source>
</reference>